<dbReference type="AlphaFoldDB" id="A0A518CQI8"/>
<dbReference type="InterPro" id="IPR008266">
    <property type="entry name" value="Tyr_kinase_AS"/>
</dbReference>
<keyword evidence="3 6" id="KW-0418">Kinase</keyword>
<protein>
    <submittedName>
        <fullName evidence="6">Serine/threonine-protein kinase PknB</fullName>
        <ecNumber evidence="6">2.7.11.1</ecNumber>
    </submittedName>
</protein>
<dbReference type="PANTHER" id="PTHR24348">
    <property type="entry name" value="SERINE/THREONINE-PROTEIN KINASE UNC-51-RELATED"/>
    <property type="match status" value="1"/>
</dbReference>
<dbReference type="PANTHER" id="PTHR24348:SF22">
    <property type="entry name" value="NON-SPECIFIC SERINE_THREONINE PROTEIN KINASE"/>
    <property type="match status" value="1"/>
</dbReference>
<keyword evidence="4" id="KW-0067">ATP-binding</keyword>
<gene>
    <name evidence="6" type="primary">pknB_9</name>
    <name evidence="6" type="ORF">Pla110_32390</name>
</gene>
<dbReference type="Proteomes" id="UP000317178">
    <property type="component" value="Chromosome"/>
</dbReference>
<name>A0A518CQI8_9PLAN</name>
<dbReference type="GO" id="GO:0005776">
    <property type="term" value="C:autophagosome"/>
    <property type="evidence" value="ECO:0007669"/>
    <property type="project" value="TreeGrafter"/>
</dbReference>
<dbReference type="InterPro" id="IPR000719">
    <property type="entry name" value="Prot_kinase_dom"/>
</dbReference>
<dbReference type="PIRSF" id="PIRSF000654">
    <property type="entry name" value="Integrin-linked_kinase"/>
    <property type="match status" value="1"/>
</dbReference>
<evidence type="ECO:0000256" key="3">
    <source>
        <dbReference type="ARBA" id="ARBA00022777"/>
    </source>
</evidence>
<evidence type="ECO:0000256" key="4">
    <source>
        <dbReference type="ARBA" id="ARBA00022840"/>
    </source>
</evidence>
<dbReference type="CDD" id="cd14014">
    <property type="entry name" value="STKc_PknB_like"/>
    <property type="match status" value="1"/>
</dbReference>
<dbReference type="Gene3D" id="1.10.510.10">
    <property type="entry name" value="Transferase(Phosphotransferase) domain 1"/>
    <property type="match status" value="1"/>
</dbReference>
<dbReference type="InterPro" id="IPR045269">
    <property type="entry name" value="Atg1-like"/>
</dbReference>
<keyword evidence="1 6" id="KW-0808">Transferase</keyword>
<dbReference type="OrthoDB" id="6111975at2"/>
<dbReference type="GO" id="GO:0005829">
    <property type="term" value="C:cytosol"/>
    <property type="evidence" value="ECO:0007669"/>
    <property type="project" value="TreeGrafter"/>
</dbReference>
<evidence type="ECO:0000256" key="1">
    <source>
        <dbReference type="ARBA" id="ARBA00022679"/>
    </source>
</evidence>
<dbReference type="EC" id="2.7.11.1" evidence="6"/>
<feature type="domain" description="Protein kinase" evidence="5">
    <location>
        <begin position="23"/>
        <end position="283"/>
    </location>
</feature>
<dbReference type="Pfam" id="PF00069">
    <property type="entry name" value="Pkinase"/>
    <property type="match status" value="1"/>
</dbReference>
<evidence type="ECO:0000313" key="6">
    <source>
        <dbReference type="EMBL" id="QDU81497.1"/>
    </source>
</evidence>
<dbReference type="GO" id="GO:0000407">
    <property type="term" value="C:phagophore assembly site"/>
    <property type="evidence" value="ECO:0007669"/>
    <property type="project" value="TreeGrafter"/>
</dbReference>
<dbReference type="GO" id="GO:0004674">
    <property type="term" value="F:protein serine/threonine kinase activity"/>
    <property type="evidence" value="ECO:0007669"/>
    <property type="project" value="UniProtKB-EC"/>
</dbReference>
<dbReference type="SUPFAM" id="SSF56112">
    <property type="entry name" value="Protein kinase-like (PK-like)"/>
    <property type="match status" value="1"/>
</dbReference>
<keyword evidence="7" id="KW-1185">Reference proteome</keyword>
<proteinExistence type="predicted"/>
<evidence type="ECO:0000256" key="2">
    <source>
        <dbReference type="ARBA" id="ARBA00022741"/>
    </source>
</evidence>
<dbReference type="EMBL" id="CP036281">
    <property type="protein sequence ID" value="QDU81497.1"/>
    <property type="molecule type" value="Genomic_DNA"/>
</dbReference>
<accession>A0A518CQI8</accession>
<sequence>MSLFSFLNKAGNKPARVDLKQRFQMQATAGPGSMSKVWRATDNETGERYAIKILDKVKTAKLEERYQTVNKPSEAEISLQLDHPNIVKSYEAGFTLEDEPYLLMELIDGVSLSNLVELQNTRIKKQALSFMIQLGQSLVYLHEQGFMHHDLCPRNVMVTVDNRVKLIDFGLAVPNTPDFQKPGNRTGTAQYMAPELIKRQRIDQRIDVFAYALTCYEIVTGKLPWNAGDSFESVLKCINAPPTDIREYSPKLDAQLAEAIMKGAAPNPDDRAQTISEMVDQFVQIYRRLKARKRSQS</sequence>
<dbReference type="RefSeq" id="WP_144996886.1">
    <property type="nucleotide sequence ID" value="NZ_CP036281.1"/>
</dbReference>
<dbReference type="Gene3D" id="3.30.200.20">
    <property type="entry name" value="Phosphorylase Kinase, domain 1"/>
    <property type="match status" value="1"/>
</dbReference>
<dbReference type="KEGG" id="plon:Pla110_32390"/>
<dbReference type="GO" id="GO:0005524">
    <property type="term" value="F:ATP binding"/>
    <property type="evidence" value="ECO:0007669"/>
    <property type="project" value="UniProtKB-KW"/>
</dbReference>
<evidence type="ECO:0000259" key="5">
    <source>
        <dbReference type="PROSITE" id="PS50011"/>
    </source>
</evidence>
<reference evidence="6 7" key="1">
    <citation type="submission" date="2019-02" db="EMBL/GenBank/DDBJ databases">
        <title>Deep-cultivation of Planctomycetes and their phenomic and genomic characterization uncovers novel biology.</title>
        <authorList>
            <person name="Wiegand S."/>
            <person name="Jogler M."/>
            <person name="Boedeker C."/>
            <person name="Pinto D."/>
            <person name="Vollmers J."/>
            <person name="Rivas-Marin E."/>
            <person name="Kohn T."/>
            <person name="Peeters S.H."/>
            <person name="Heuer A."/>
            <person name="Rast P."/>
            <person name="Oberbeckmann S."/>
            <person name="Bunk B."/>
            <person name="Jeske O."/>
            <person name="Meyerdierks A."/>
            <person name="Storesund J.E."/>
            <person name="Kallscheuer N."/>
            <person name="Luecker S."/>
            <person name="Lage O.M."/>
            <person name="Pohl T."/>
            <person name="Merkel B.J."/>
            <person name="Hornburger P."/>
            <person name="Mueller R.-W."/>
            <person name="Bruemmer F."/>
            <person name="Labrenz M."/>
            <person name="Spormann A.M."/>
            <person name="Op den Camp H."/>
            <person name="Overmann J."/>
            <person name="Amann R."/>
            <person name="Jetten M.S.M."/>
            <person name="Mascher T."/>
            <person name="Medema M.H."/>
            <person name="Devos D.P."/>
            <person name="Kaster A.-K."/>
            <person name="Ovreas L."/>
            <person name="Rohde M."/>
            <person name="Galperin M.Y."/>
            <person name="Jogler C."/>
        </authorList>
    </citation>
    <scope>NUCLEOTIDE SEQUENCE [LARGE SCALE GENOMIC DNA]</scope>
    <source>
        <strain evidence="6 7">Pla110</strain>
    </source>
</reference>
<organism evidence="6 7">
    <name type="scientific">Polystyrenella longa</name>
    <dbReference type="NCBI Taxonomy" id="2528007"/>
    <lineage>
        <taxon>Bacteria</taxon>
        <taxon>Pseudomonadati</taxon>
        <taxon>Planctomycetota</taxon>
        <taxon>Planctomycetia</taxon>
        <taxon>Planctomycetales</taxon>
        <taxon>Planctomycetaceae</taxon>
        <taxon>Polystyrenella</taxon>
    </lineage>
</organism>
<dbReference type="PROSITE" id="PS00109">
    <property type="entry name" value="PROTEIN_KINASE_TYR"/>
    <property type="match status" value="1"/>
</dbReference>
<dbReference type="PROSITE" id="PS50011">
    <property type="entry name" value="PROTEIN_KINASE_DOM"/>
    <property type="match status" value="1"/>
</dbReference>
<dbReference type="InterPro" id="IPR011009">
    <property type="entry name" value="Kinase-like_dom_sf"/>
</dbReference>
<evidence type="ECO:0000313" key="7">
    <source>
        <dbReference type="Proteomes" id="UP000317178"/>
    </source>
</evidence>
<dbReference type="GO" id="GO:0016020">
    <property type="term" value="C:membrane"/>
    <property type="evidence" value="ECO:0007669"/>
    <property type="project" value="TreeGrafter"/>
</dbReference>
<keyword evidence="2" id="KW-0547">Nucleotide-binding</keyword>